<evidence type="ECO:0000256" key="13">
    <source>
        <dbReference type="PIRNR" id="PIRNR006769"/>
    </source>
</evidence>
<evidence type="ECO:0000256" key="6">
    <source>
        <dbReference type="ARBA" id="ARBA00022619"/>
    </source>
</evidence>
<accession>A0A432X233</accession>
<feature type="binding site" evidence="15">
    <location>
        <position position="213"/>
    </location>
    <ligand>
        <name>substrate</name>
    </ligand>
</feature>
<feature type="binding site" evidence="15">
    <location>
        <position position="174"/>
    </location>
    <ligand>
        <name>substrate</name>
    </ligand>
</feature>
<evidence type="ECO:0000256" key="11">
    <source>
        <dbReference type="ARBA" id="ARBA00023002"/>
    </source>
</evidence>
<dbReference type="RefSeq" id="WP_126757490.1">
    <property type="nucleotide sequence ID" value="NZ_PIPQ01000003.1"/>
</dbReference>
<feature type="binding site" evidence="15">
    <location>
        <position position="160"/>
    </location>
    <ligand>
        <name>NADP(+)</name>
        <dbReference type="ChEBI" id="CHEBI:58349"/>
    </ligand>
</feature>
<evidence type="ECO:0000256" key="8">
    <source>
        <dbReference type="ARBA" id="ARBA00022801"/>
    </source>
</evidence>
<dbReference type="PROSITE" id="PS51747">
    <property type="entry name" value="CYT_DCMP_DEAMINASES_2"/>
    <property type="match status" value="1"/>
</dbReference>
<dbReference type="SUPFAM" id="SSF53927">
    <property type="entry name" value="Cytidine deaminase-like"/>
    <property type="match status" value="1"/>
</dbReference>
<keyword evidence="19" id="KW-1185">Reference proteome</keyword>
<dbReference type="InterPro" id="IPR002734">
    <property type="entry name" value="RibDG_C"/>
</dbReference>
<dbReference type="GO" id="GO:0050661">
    <property type="term" value="F:NADP binding"/>
    <property type="evidence" value="ECO:0007669"/>
    <property type="project" value="InterPro"/>
</dbReference>
<feature type="binding site" evidence="16">
    <location>
        <position position="81"/>
    </location>
    <ligand>
        <name>Zn(2+)</name>
        <dbReference type="ChEBI" id="CHEBI:29105"/>
        <note>catalytic</note>
    </ligand>
</feature>
<dbReference type="InterPro" id="IPR011549">
    <property type="entry name" value="RibD_C"/>
</dbReference>
<evidence type="ECO:0000256" key="10">
    <source>
        <dbReference type="ARBA" id="ARBA00022857"/>
    </source>
</evidence>
<evidence type="ECO:0000256" key="7">
    <source>
        <dbReference type="ARBA" id="ARBA00022723"/>
    </source>
</evidence>
<comment type="catalytic activity">
    <reaction evidence="13">
        <text>5-amino-6-(5-phospho-D-ribitylamino)uracil + NADP(+) = 5-amino-6-(5-phospho-D-ribosylamino)uracil + NADPH + H(+)</text>
        <dbReference type="Rhea" id="RHEA:17845"/>
        <dbReference type="ChEBI" id="CHEBI:15378"/>
        <dbReference type="ChEBI" id="CHEBI:57783"/>
        <dbReference type="ChEBI" id="CHEBI:58349"/>
        <dbReference type="ChEBI" id="CHEBI:58421"/>
        <dbReference type="ChEBI" id="CHEBI:58453"/>
        <dbReference type="EC" id="1.1.1.193"/>
    </reaction>
</comment>
<keyword evidence="9 13" id="KW-0862">Zinc</keyword>
<feature type="binding site" evidence="15">
    <location>
        <position position="231"/>
    </location>
    <ligand>
        <name>NADP(+)</name>
        <dbReference type="ChEBI" id="CHEBI:58349"/>
    </ligand>
</feature>
<evidence type="ECO:0000256" key="12">
    <source>
        <dbReference type="ARBA" id="ARBA00023268"/>
    </source>
</evidence>
<evidence type="ECO:0000256" key="3">
    <source>
        <dbReference type="ARBA" id="ARBA00004910"/>
    </source>
</evidence>
<dbReference type="Proteomes" id="UP000286976">
    <property type="component" value="Unassembled WGS sequence"/>
</dbReference>
<dbReference type="CDD" id="cd01284">
    <property type="entry name" value="Riboflavin_deaminase-reductase"/>
    <property type="match status" value="1"/>
</dbReference>
<dbReference type="NCBIfam" id="TIGR00227">
    <property type="entry name" value="ribD_Cterm"/>
    <property type="match status" value="1"/>
</dbReference>
<feature type="active site" description="Proton donor" evidence="14">
    <location>
        <position position="58"/>
    </location>
</feature>
<feature type="binding site" evidence="15">
    <location>
        <position position="176"/>
    </location>
    <ligand>
        <name>NADP(+)</name>
        <dbReference type="ChEBI" id="CHEBI:58349"/>
    </ligand>
</feature>
<dbReference type="FunFam" id="3.40.140.10:FF:000025">
    <property type="entry name" value="Riboflavin biosynthesis protein RibD"/>
    <property type="match status" value="1"/>
</dbReference>
<dbReference type="InterPro" id="IPR050765">
    <property type="entry name" value="Riboflavin_Biosynth_HTPR"/>
</dbReference>
<evidence type="ECO:0000259" key="17">
    <source>
        <dbReference type="PROSITE" id="PS51747"/>
    </source>
</evidence>
<name>A0A432X233_9GAMM</name>
<dbReference type="InterPro" id="IPR016193">
    <property type="entry name" value="Cytidine_deaminase-like"/>
</dbReference>
<dbReference type="EMBL" id="PIPQ01000003">
    <property type="protein sequence ID" value="RUO40613.1"/>
    <property type="molecule type" value="Genomic_DNA"/>
</dbReference>
<dbReference type="AlphaFoldDB" id="A0A432X233"/>
<dbReference type="UniPathway" id="UPA00275">
    <property type="reaction ID" value="UER00401"/>
</dbReference>
<dbReference type="NCBIfam" id="TIGR00326">
    <property type="entry name" value="eubact_ribD"/>
    <property type="match status" value="1"/>
</dbReference>
<feature type="binding site" evidence="15">
    <location>
        <position position="206"/>
    </location>
    <ligand>
        <name>substrate</name>
    </ligand>
</feature>
<evidence type="ECO:0000256" key="16">
    <source>
        <dbReference type="PIRSR" id="PIRSR006769-3"/>
    </source>
</evidence>
<evidence type="ECO:0000256" key="1">
    <source>
        <dbReference type="ARBA" id="ARBA00002151"/>
    </source>
</evidence>
<dbReference type="PROSITE" id="PS00903">
    <property type="entry name" value="CYT_DCMP_DEAMINASES_1"/>
    <property type="match status" value="1"/>
</dbReference>
<feature type="binding site" evidence="16">
    <location>
        <position position="90"/>
    </location>
    <ligand>
        <name>Zn(2+)</name>
        <dbReference type="ChEBI" id="CHEBI:29105"/>
        <note>catalytic</note>
    </ligand>
</feature>
<dbReference type="Gene3D" id="3.40.430.10">
    <property type="entry name" value="Dihydrofolate Reductase, subunit A"/>
    <property type="match status" value="1"/>
</dbReference>
<feature type="binding site" evidence="15">
    <location>
        <position position="210"/>
    </location>
    <ligand>
        <name>substrate</name>
    </ligand>
</feature>
<sequence>MTAVLSQDVVHMQQALQLAAKGQQTTRPNPNVGCVIVSAAGEVVGEGWHARAGEPHAEVHALRMAGERAQGGTAYVTLEPCSHYGRTPPCAEALVEAGVARVVVAMEDPFHQVAGRGIQRLQQAGIEVVVGVEEAAAHALNKGFIHHCQTGLPLVQVKLAASIDGATALATGESQWITGPEARRDVHEARACAGAILTGADTVLYDNPQLNVRLESLPEGFQQPVRIVIDSLGRVPLDATIFADGTPVYLVRTRALGMDYPEHVHELIVPDRHGKVDLAAMLAAVGKMNIHTLWCEAGHQLAGALIEQQLAQELWLYIGPKLMGQGAQPVLALPQYKAMRDVPCFTLSSAEPIGNDVKLIYLL</sequence>
<organism evidence="18 19">
    <name type="scientific">Aliidiomarina taiwanensis</name>
    <dbReference type="NCBI Taxonomy" id="946228"/>
    <lineage>
        <taxon>Bacteria</taxon>
        <taxon>Pseudomonadati</taxon>
        <taxon>Pseudomonadota</taxon>
        <taxon>Gammaproteobacteria</taxon>
        <taxon>Alteromonadales</taxon>
        <taxon>Idiomarinaceae</taxon>
        <taxon>Aliidiomarina</taxon>
    </lineage>
</organism>
<dbReference type="GO" id="GO:0008270">
    <property type="term" value="F:zinc ion binding"/>
    <property type="evidence" value="ECO:0007669"/>
    <property type="project" value="InterPro"/>
</dbReference>
<comment type="cofactor">
    <cofactor evidence="13 16">
        <name>Zn(2+)</name>
        <dbReference type="ChEBI" id="CHEBI:29105"/>
    </cofactor>
    <text evidence="13 16">Binds 1 zinc ion.</text>
</comment>
<dbReference type="OrthoDB" id="9800865at2"/>
<dbReference type="InterPro" id="IPR002125">
    <property type="entry name" value="CMP_dCMP_dom"/>
</dbReference>
<dbReference type="PANTHER" id="PTHR38011">
    <property type="entry name" value="DIHYDROFOLATE REDUCTASE FAMILY PROTEIN (AFU_ORTHOLOGUE AFUA_8G06820)"/>
    <property type="match status" value="1"/>
</dbReference>
<feature type="binding site" evidence="16">
    <location>
        <position position="56"/>
    </location>
    <ligand>
        <name>Zn(2+)</name>
        <dbReference type="ChEBI" id="CHEBI:29105"/>
        <note>catalytic</note>
    </ligand>
</feature>
<comment type="catalytic activity">
    <reaction evidence="13">
        <text>2,5-diamino-6-hydroxy-4-(5-phosphoribosylamino)-pyrimidine + H2O + H(+) = 5-amino-6-(5-phospho-D-ribosylamino)uracil + NH4(+)</text>
        <dbReference type="Rhea" id="RHEA:21868"/>
        <dbReference type="ChEBI" id="CHEBI:15377"/>
        <dbReference type="ChEBI" id="CHEBI:15378"/>
        <dbReference type="ChEBI" id="CHEBI:28938"/>
        <dbReference type="ChEBI" id="CHEBI:58453"/>
        <dbReference type="ChEBI" id="CHEBI:58614"/>
        <dbReference type="EC" id="3.5.4.26"/>
    </reaction>
</comment>
<evidence type="ECO:0000256" key="5">
    <source>
        <dbReference type="ARBA" id="ARBA00007417"/>
    </source>
</evidence>
<comment type="caution">
    <text evidence="18">The sequence shown here is derived from an EMBL/GenBank/DDBJ whole genome shotgun (WGS) entry which is preliminary data.</text>
</comment>
<keyword evidence="7 13" id="KW-0479">Metal-binding</keyword>
<dbReference type="SUPFAM" id="SSF53597">
    <property type="entry name" value="Dihydrofolate reductase-like"/>
    <property type="match status" value="1"/>
</dbReference>
<dbReference type="InterPro" id="IPR004794">
    <property type="entry name" value="Eubact_RibD"/>
</dbReference>
<dbReference type="EC" id="3.5.4.26" evidence="13"/>
<evidence type="ECO:0000256" key="14">
    <source>
        <dbReference type="PIRSR" id="PIRSR006769-1"/>
    </source>
</evidence>
<dbReference type="EC" id="1.1.1.193" evidence="13"/>
<evidence type="ECO:0000256" key="2">
    <source>
        <dbReference type="ARBA" id="ARBA00004882"/>
    </source>
</evidence>
<keyword evidence="6 13" id="KW-0686">Riboflavin biosynthesis</keyword>
<dbReference type="GO" id="GO:0009231">
    <property type="term" value="P:riboflavin biosynthetic process"/>
    <property type="evidence" value="ECO:0007669"/>
    <property type="project" value="UniProtKB-UniPathway"/>
</dbReference>
<gene>
    <name evidence="18" type="primary">ribD</name>
    <name evidence="18" type="ORF">CWE15_07680</name>
</gene>
<dbReference type="GO" id="GO:0008835">
    <property type="term" value="F:diaminohydroxyphosphoribosylaminopyrimidine deaminase activity"/>
    <property type="evidence" value="ECO:0007669"/>
    <property type="project" value="UniProtKB-EC"/>
</dbReference>
<feature type="binding site" evidence="15">
    <location>
        <begin position="298"/>
        <end position="304"/>
    </location>
    <ligand>
        <name>NADP(+)</name>
        <dbReference type="ChEBI" id="CHEBI:58349"/>
    </ligand>
</feature>
<evidence type="ECO:0000256" key="4">
    <source>
        <dbReference type="ARBA" id="ARBA00005259"/>
    </source>
</evidence>
<dbReference type="Pfam" id="PF01872">
    <property type="entry name" value="RibD_C"/>
    <property type="match status" value="1"/>
</dbReference>
<feature type="binding site" evidence="15">
    <location>
        <position position="296"/>
    </location>
    <ligand>
        <name>substrate</name>
    </ligand>
</feature>
<keyword evidence="10 13" id="KW-0521">NADP</keyword>
<proteinExistence type="inferred from homology"/>
<keyword evidence="12" id="KW-0511">Multifunctional enzyme</keyword>
<reference evidence="18 19" key="1">
    <citation type="journal article" date="2011" name="Front. Microbiol.">
        <title>Genomic signatures of strain selection and enhancement in Bacillus atrophaeus var. globigii, a historical biowarfare simulant.</title>
        <authorList>
            <person name="Gibbons H.S."/>
            <person name="Broomall S.M."/>
            <person name="McNew L.A."/>
            <person name="Daligault H."/>
            <person name="Chapman C."/>
            <person name="Bruce D."/>
            <person name="Karavis M."/>
            <person name="Krepps M."/>
            <person name="McGregor P.A."/>
            <person name="Hong C."/>
            <person name="Park K.H."/>
            <person name="Akmal A."/>
            <person name="Feldman A."/>
            <person name="Lin J.S."/>
            <person name="Chang W.E."/>
            <person name="Higgs B.W."/>
            <person name="Demirev P."/>
            <person name="Lindquist J."/>
            <person name="Liem A."/>
            <person name="Fochler E."/>
            <person name="Read T.D."/>
            <person name="Tapia R."/>
            <person name="Johnson S."/>
            <person name="Bishop-Lilly K.A."/>
            <person name="Detter C."/>
            <person name="Han C."/>
            <person name="Sozhamannan S."/>
            <person name="Rosenzweig C.N."/>
            <person name="Skowronski E.W."/>
        </authorList>
    </citation>
    <scope>NUCLEOTIDE SEQUENCE [LARGE SCALE GENOMIC DNA]</scope>
    <source>
        <strain evidence="18 19">AIT1</strain>
    </source>
</reference>
<comment type="function">
    <text evidence="1 13">Converts 2,5-diamino-6-(ribosylamino)-4(3h)-pyrimidinone 5'-phosphate into 5-amino-6-(ribosylamino)-2,4(1h,3h)-pyrimidinedione 5'-phosphate.</text>
</comment>
<evidence type="ECO:0000256" key="15">
    <source>
        <dbReference type="PIRSR" id="PIRSR006769-2"/>
    </source>
</evidence>
<dbReference type="GO" id="GO:0008703">
    <property type="term" value="F:5-amino-6-(5-phosphoribosylamino)uracil reductase activity"/>
    <property type="evidence" value="ECO:0007669"/>
    <property type="project" value="UniProtKB-EC"/>
</dbReference>
<dbReference type="InterPro" id="IPR016192">
    <property type="entry name" value="APOBEC/CMP_deaminase_Zn-bd"/>
</dbReference>
<dbReference type="PANTHER" id="PTHR38011:SF7">
    <property type="entry name" value="2,5-DIAMINO-6-RIBOSYLAMINO-4(3H)-PYRIMIDINONE 5'-PHOSPHATE REDUCTASE"/>
    <property type="match status" value="1"/>
</dbReference>
<dbReference type="InterPro" id="IPR024072">
    <property type="entry name" value="DHFR-like_dom_sf"/>
</dbReference>
<feature type="binding site" evidence="15">
    <location>
        <position position="202"/>
    </location>
    <ligand>
        <name>NADP(+)</name>
        <dbReference type="ChEBI" id="CHEBI:58349"/>
    </ligand>
</feature>
<evidence type="ECO:0000313" key="19">
    <source>
        <dbReference type="Proteomes" id="UP000286976"/>
    </source>
</evidence>
<protein>
    <recommendedName>
        <fullName evidence="13">Riboflavin biosynthesis protein RibD</fullName>
    </recommendedName>
    <domain>
        <recommendedName>
            <fullName evidence="13">Diaminohydroxyphosphoribosylaminopyrimidine deaminase</fullName>
            <shortName evidence="13">DRAP deaminase</shortName>
            <ecNumber evidence="13">3.5.4.26</ecNumber>
        </recommendedName>
        <alternativeName>
            <fullName evidence="13">Riboflavin-specific deaminase</fullName>
        </alternativeName>
    </domain>
    <domain>
        <recommendedName>
            <fullName evidence="13">5-amino-6-(5-phosphoribosylamino)uracil reductase</fullName>
            <ecNumber evidence="13">1.1.1.193</ecNumber>
        </recommendedName>
        <alternativeName>
            <fullName evidence="13">HTP reductase</fullName>
        </alternativeName>
    </domain>
</protein>
<comment type="similarity">
    <text evidence="5 13">In the C-terminal section; belongs to the HTP reductase family.</text>
</comment>
<comment type="pathway">
    <text evidence="2 13">Cofactor biosynthesis; riboflavin biosynthesis; 5-amino-6-(D-ribitylamino)uracil from GTP: step 2/4.</text>
</comment>
<evidence type="ECO:0000313" key="18">
    <source>
        <dbReference type="EMBL" id="RUO40613.1"/>
    </source>
</evidence>
<feature type="domain" description="CMP/dCMP-type deaminase" evidence="17">
    <location>
        <begin position="6"/>
        <end position="129"/>
    </location>
</feature>
<dbReference type="Pfam" id="PF00383">
    <property type="entry name" value="dCMP_cyt_deam_1"/>
    <property type="match status" value="1"/>
</dbReference>
<dbReference type="Gene3D" id="3.40.140.10">
    <property type="entry name" value="Cytidine Deaminase, domain 2"/>
    <property type="match status" value="1"/>
</dbReference>
<keyword evidence="8 13" id="KW-0378">Hydrolase</keyword>
<keyword evidence="11 13" id="KW-0560">Oxidoreductase</keyword>
<comment type="pathway">
    <text evidence="3 13">Cofactor biosynthesis; riboflavin biosynthesis; 5-amino-6-(D-ribitylamino)uracil from GTP: step 3/4.</text>
</comment>
<evidence type="ECO:0000256" key="9">
    <source>
        <dbReference type="ARBA" id="ARBA00022833"/>
    </source>
</evidence>
<feature type="binding site" evidence="15">
    <location>
        <position position="190"/>
    </location>
    <ligand>
        <name>substrate</name>
    </ligand>
</feature>
<dbReference type="PIRSF" id="PIRSF006769">
    <property type="entry name" value="RibD"/>
    <property type="match status" value="1"/>
</dbReference>
<comment type="similarity">
    <text evidence="4 13">In the N-terminal section; belongs to the cytidine and deoxycytidylate deaminase family.</text>
</comment>